<comment type="pathway">
    <text evidence="2 9">Amino-acid biosynthesis; L-tryptophan biosynthesis; L-tryptophan from chorismate: step 3/5.</text>
</comment>
<comment type="similarity">
    <text evidence="9">Belongs to the TrpF family.</text>
</comment>
<comment type="caution">
    <text evidence="11">The sequence shown here is derived from an EMBL/GenBank/DDBJ whole genome shotgun (WGS) entry which is preliminary data.</text>
</comment>
<dbReference type="PANTHER" id="PTHR42894:SF1">
    <property type="entry name" value="N-(5'-PHOSPHORIBOSYL)ANTHRANILATE ISOMERASE"/>
    <property type="match status" value="1"/>
</dbReference>
<evidence type="ECO:0000313" key="11">
    <source>
        <dbReference type="EMBL" id="MCC5466470.1"/>
    </source>
</evidence>
<gene>
    <name evidence="9" type="primary">trpF</name>
    <name evidence="11" type="ORF">LMF89_14020</name>
</gene>
<keyword evidence="5 9" id="KW-0028">Amino-acid biosynthesis</keyword>
<accession>A0ABS8HTG6</accession>
<dbReference type="PANTHER" id="PTHR42894">
    <property type="entry name" value="N-(5'-PHOSPHORIBOSYL)ANTHRANILATE ISOMERASE"/>
    <property type="match status" value="1"/>
</dbReference>
<keyword evidence="12" id="KW-1185">Reference proteome</keyword>
<dbReference type="SUPFAM" id="SSF51366">
    <property type="entry name" value="Ribulose-phoshate binding barrel"/>
    <property type="match status" value="1"/>
</dbReference>
<protein>
    <recommendedName>
        <fullName evidence="4 9">N-(5'-phosphoribosyl)anthranilate isomerase</fullName>
        <shortName evidence="9">PRAI</shortName>
        <ecNumber evidence="3 9">5.3.1.24</ecNumber>
    </recommendedName>
</protein>
<sequence>MIIKICGITSVEIAQGAKDLGADLIGFVFAESKRRIDVKEAHQIGQEVKGIGKVGVFVNAPLQEVQKIAEYCQLDYVQLHGEETPEYCRSVGRPVIKAFRVAPGFNLERSKEYPADWILLDSFTPGQYGGTGITFDWQSLQDFTSQSHTPVMVAGGLTPENVGTAISLLSPNGIDVSGGVETNGKKDIKKIQEFMIAARRAEGGKGNAK</sequence>
<organism evidence="11 12">
    <name type="scientific">Pelosinus baikalensis</name>
    <dbReference type="NCBI Taxonomy" id="2892015"/>
    <lineage>
        <taxon>Bacteria</taxon>
        <taxon>Bacillati</taxon>
        <taxon>Bacillota</taxon>
        <taxon>Negativicutes</taxon>
        <taxon>Selenomonadales</taxon>
        <taxon>Sporomusaceae</taxon>
        <taxon>Pelosinus</taxon>
    </lineage>
</organism>
<dbReference type="EC" id="5.3.1.24" evidence="3 9"/>
<dbReference type="EMBL" id="JAJHJB010000018">
    <property type="protein sequence ID" value="MCC5466470.1"/>
    <property type="molecule type" value="Genomic_DNA"/>
</dbReference>
<dbReference type="GO" id="GO:0016853">
    <property type="term" value="F:isomerase activity"/>
    <property type="evidence" value="ECO:0007669"/>
    <property type="project" value="UniProtKB-KW"/>
</dbReference>
<dbReference type="Proteomes" id="UP001165492">
    <property type="component" value="Unassembled WGS sequence"/>
</dbReference>
<dbReference type="InterPro" id="IPR013785">
    <property type="entry name" value="Aldolase_TIM"/>
</dbReference>
<dbReference type="Pfam" id="PF00697">
    <property type="entry name" value="PRAI"/>
    <property type="match status" value="1"/>
</dbReference>
<dbReference type="CDD" id="cd00405">
    <property type="entry name" value="PRAI"/>
    <property type="match status" value="1"/>
</dbReference>
<evidence type="ECO:0000256" key="5">
    <source>
        <dbReference type="ARBA" id="ARBA00022605"/>
    </source>
</evidence>
<reference evidence="11" key="1">
    <citation type="submission" date="2021-11" db="EMBL/GenBank/DDBJ databases">
        <title>Description of a new species Pelosinus isolated from the bottom sediments of Lake Baikal.</title>
        <authorList>
            <person name="Zakharyuk A."/>
        </authorList>
    </citation>
    <scope>NUCLEOTIDE SEQUENCE</scope>
    <source>
        <strain evidence="11">Bkl1</strain>
    </source>
</reference>
<comment type="catalytic activity">
    <reaction evidence="1 9">
        <text>N-(5-phospho-beta-D-ribosyl)anthranilate = 1-(2-carboxyphenylamino)-1-deoxy-D-ribulose 5-phosphate</text>
        <dbReference type="Rhea" id="RHEA:21540"/>
        <dbReference type="ChEBI" id="CHEBI:18277"/>
        <dbReference type="ChEBI" id="CHEBI:58613"/>
        <dbReference type="EC" id="5.3.1.24"/>
    </reaction>
</comment>
<evidence type="ECO:0000256" key="9">
    <source>
        <dbReference type="HAMAP-Rule" id="MF_00135"/>
    </source>
</evidence>
<evidence type="ECO:0000256" key="4">
    <source>
        <dbReference type="ARBA" id="ARBA00022272"/>
    </source>
</evidence>
<dbReference type="HAMAP" id="MF_00135">
    <property type="entry name" value="PRAI"/>
    <property type="match status" value="1"/>
</dbReference>
<evidence type="ECO:0000256" key="3">
    <source>
        <dbReference type="ARBA" id="ARBA00012572"/>
    </source>
</evidence>
<dbReference type="InterPro" id="IPR044643">
    <property type="entry name" value="TrpF_fam"/>
</dbReference>
<evidence type="ECO:0000256" key="2">
    <source>
        <dbReference type="ARBA" id="ARBA00004664"/>
    </source>
</evidence>
<evidence type="ECO:0000256" key="7">
    <source>
        <dbReference type="ARBA" id="ARBA00023141"/>
    </source>
</evidence>
<evidence type="ECO:0000256" key="1">
    <source>
        <dbReference type="ARBA" id="ARBA00001164"/>
    </source>
</evidence>
<keyword evidence="7 9" id="KW-0057">Aromatic amino acid biosynthesis</keyword>
<feature type="domain" description="N-(5'phosphoribosyl) anthranilate isomerase (PRAI)" evidence="10">
    <location>
        <begin position="3"/>
        <end position="195"/>
    </location>
</feature>
<dbReference type="Gene3D" id="3.20.20.70">
    <property type="entry name" value="Aldolase class I"/>
    <property type="match status" value="1"/>
</dbReference>
<keyword evidence="6 9" id="KW-0822">Tryptophan biosynthesis</keyword>
<evidence type="ECO:0000259" key="10">
    <source>
        <dbReference type="Pfam" id="PF00697"/>
    </source>
</evidence>
<dbReference type="InterPro" id="IPR001240">
    <property type="entry name" value="PRAI_dom"/>
</dbReference>
<evidence type="ECO:0000256" key="8">
    <source>
        <dbReference type="ARBA" id="ARBA00023235"/>
    </source>
</evidence>
<dbReference type="InterPro" id="IPR011060">
    <property type="entry name" value="RibuloseP-bd_barrel"/>
</dbReference>
<evidence type="ECO:0000313" key="12">
    <source>
        <dbReference type="Proteomes" id="UP001165492"/>
    </source>
</evidence>
<keyword evidence="8 9" id="KW-0413">Isomerase</keyword>
<name>A0ABS8HTG6_9FIRM</name>
<proteinExistence type="inferred from homology"/>
<evidence type="ECO:0000256" key="6">
    <source>
        <dbReference type="ARBA" id="ARBA00022822"/>
    </source>
</evidence>